<dbReference type="PANTHER" id="PTHR13285:SF23">
    <property type="entry name" value="TEICHOIC ACID D-ALANYLTRANSFERASE"/>
    <property type="match status" value="1"/>
</dbReference>
<keyword evidence="7 9" id="KW-0472">Membrane</keyword>
<evidence type="ECO:0000313" key="11">
    <source>
        <dbReference type="EMBL" id="CAA6808012.1"/>
    </source>
</evidence>
<dbReference type="InterPro" id="IPR004299">
    <property type="entry name" value="MBOAT_fam"/>
</dbReference>
<comment type="similarity">
    <text evidence="2 9">Belongs to the membrane-bound acyltransferase family.</text>
</comment>
<reference evidence="11" key="1">
    <citation type="submission" date="2020-01" db="EMBL/GenBank/DDBJ databases">
        <authorList>
            <person name="Meier V. D."/>
            <person name="Meier V D."/>
        </authorList>
    </citation>
    <scope>NUCLEOTIDE SEQUENCE</scope>
    <source>
        <strain evidence="11">HLG_WM_MAG_10</strain>
    </source>
</reference>
<dbReference type="GO" id="GO:0016746">
    <property type="term" value="F:acyltransferase activity"/>
    <property type="evidence" value="ECO:0007669"/>
    <property type="project" value="UniProtKB-KW"/>
</dbReference>
<keyword evidence="3 9" id="KW-1003">Cell membrane</keyword>
<dbReference type="AlphaFoldDB" id="A0A6S6SP84"/>
<protein>
    <submittedName>
        <fullName evidence="11">Probable poly(Beta-D-mannuronate) O-acetylase (EC)</fullName>
        <ecNumber evidence="11">2.3.1.-</ecNumber>
    </submittedName>
</protein>
<dbReference type="PIRSF" id="PIRSF016636">
    <property type="entry name" value="AlgI_DltB"/>
    <property type="match status" value="1"/>
</dbReference>
<dbReference type="EC" id="2.3.1.-" evidence="11"/>
<dbReference type="InterPro" id="IPR051085">
    <property type="entry name" value="MB_O-acyltransferase"/>
</dbReference>
<dbReference type="InterPro" id="IPR028362">
    <property type="entry name" value="AlgI"/>
</dbReference>
<evidence type="ECO:0000256" key="2">
    <source>
        <dbReference type="ARBA" id="ARBA00010323"/>
    </source>
</evidence>
<evidence type="ECO:0000256" key="3">
    <source>
        <dbReference type="ARBA" id="ARBA00022475"/>
    </source>
</evidence>
<sequence>MVFSSISFLLYFLPVFLFLYFLSSKKNKNWVILASSIFFYSWGAPKFVFLLLASTFIDFYLVRFMHQTEEQRKKKMLLGLSVTLNLGLLAFFKYSNFFIENVNGLLAATGSTEIQWTKIALPIGISFYTFQTLTYSVDVYRSVHKPLERVRDYMLYIMMFPQLIAGPIVRFNTIADQIENREESYNDRLLGFYRFCIGLGKKVLIANVLGEAVASVMGATPEAALVLDWSLINTPIAWWCILAYTFQIYFDFSGYSDMAIGLGRMLGFTFPENFDNPYTSRSITEFWRRWHMTLGAFMREYLYIPLGGSRVDSKARVYFNLWFVFLMSGLWHGASWNFVLWGAFHGIFLIIERLFLLNLFKKMGGLGRVISLFYCFFVVMMGWVLFFIEDIGVVGKFYGKLFAFDFSPLESPYSTEFFFILFVGICFAFCTLIKPIQKVHDLVFFGEYNTWQTFVMYFVAIGLFILSVSSIAASSFNPFIYYRF</sequence>
<feature type="transmembrane region" description="Helical" evidence="10">
    <location>
        <begin position="413"/>
        <end position="433"/>
    </location>
</feature>
<keyword evidence="6 10" id="KW-1133">Transmembrane helix</keyword>
<organism evidence="11">
    <name type="scientific">uncultured Aureispira sp</name>
    <dbReference type="NCBI Taxonomy" id="1331704"/>
    <lineage>
        <taxon>Bacteria</taxon>
        <taxon>Pseudomonadati</taxon>
        <taxon>Bacteroidota</taxon>
        <taxon>Saprospiria</taxon>
        <taxon>Saprospirales</taxon>
        <taxon>Saprospiraceae</taxon>
        <taxon>Aureispira</taxon>
        <taxon>environmental samples</taxon>
    </lineage>
</organism>
<evidence type="ECO:0000256" key="5">
    <source>
        <dbReference type="ARBA" id="ARBA00022692"/>
    </source>
</evidence>
<feature type="transmembrane region" description="Helical" evidence="10">
    <location>
        <begin position="119"/>
        <end position="141"/>
    </location>
</feature>
<gene>
    <name evidence="11" type="ORF">HELGO_WM13374</name>
</gene>
<proteinExistence type="inferred from homology"/>
<keyword evidence="8 9" id="KW-0012">Acyltransferase</keyword>
<evidence type="ECO:0000256" key="10">
    <source>
        <dbReference type="SAM" id="Phobius"/>
    </source>
</evidence>
<feature type="transmembrane region" description="Helical" evidence="10">
    <location>
        <begin position="47"/>
        <end position="65"/>
    </location>
</feature>
<feature type="transmembrane region" description="Helical" evidence="10">
    <location>
        <begin position="340"/>
        <end position="360"/>
    </location>
</feature>
<keyword evidence="5 10" id="KW-0812">Transmembrane</keyword>
<accession>A0A6S6SP84</accession>
<feature type="transmembrane region" description="Helical" evidence="10">
    <location>
        <begin position="317"/>
        <end position="334"/>
    </location>
</feature>
<dbReference type="GO" id="GO:0042121">
    <property type="term" value="P:alginic acid biosynthetic process"/>
    <property type="evidence" value="ECO:0007669"/>
    <property type="project" value="InterPro"/>
</dbReference>
<dbReference type="Pfam" id="PF03062">
    <property type="entry name" value="MBOAT"/>
    <property type="match status" value="1"/>
</dbReference>
<evidence type="ECO:0000256" key="4">
    <source>
        <dbReference type="ARBA" id="ARBA00022679"/>
    </source>
</evidence>
<feature type="transmembrane region" description="Helical" evidence="10">
    <location>
        <begin position="372"/>
        <end position="393"/>
    </location>
</feature>
<feature type="transmembrane region" description="Helical" evidence="10">
    <location>
        <begin position="77"/>
        <end position="99"/>
    </location>
</feature>
<feature type="transmembrane region" description="Helical" evidence="10">
    <location>
        <begin position="454"/>
        <end position="476"/>
    </location>
</feature>
<name>A0A6S6SP84_9BACT</name>
<evidence type="ECO:0000256" key="8">
    <source>
        <dbReference type="ARBA" id="ARBA00023315"/>
    </source>
</evidence>
<dbReference type="PANTHER" id="PTHR13285">
    <property type="entry name" value="ACYLTRANSFERASE"/>
    <property type="match status" value="1"/>
</dbReference>
<comment type="subcellular location">
    <subcellularLocation>
        <location evidence="1">Cell membrane</location>
        <topology evidence="1">Multi-pass membrane protein</topology>
    </subcellularLocation>
</comment>
<dbReference type="EMBL" id="CACVAQ010000139">
    <property type="protein sequence ID" value="CAA6808012.1"/>
    <property type="molecule type" value="Genomic_DNA"/>
</dbReference>
<evidence type="ECO:0000256" key="1">
    <source>
        <dbReference type="ARBA" id="ARBA00004651"/>
    </source>
</evidence>
<dbReference type="GO" id="GO:0005886">
    <property type="term" value="C:plasma membrane"/>
    <property type="evidence" value="ECO:0007669"/>
    <property type="project" value="UniProtKB-SubCell"/>
</dbReference>
<evidence type="ECO:0000256" key="6">
    <source>
        <dbReference type="ARBA" id="ARBA00022989"/>
    </source>
</evidence>
<evidence type="ECO:0000256" key="7">
    <source>
        <dbReference type="ARBA" id="ARBA00023136"/>
    </source>
</evidence>
<evidence type="ECO:0000256" key="9">
    <source>
        <dbReference type="PIRNR" id="PIRNR016636"/>
    </source>
</evidence>
<keyword evidence="4 9" id="KW-0808">Transferase</keyword>
<dbReference type="PIRSF" id="PIRSF500217">
    <property type="entry name" value="AlgI"/>
    <property type="match status" value="1"/>
</dbReference>
<dbReference type="InterPro" id="IPR024194">
    <property type="entry name" value="Ac/AlaTfrase_AlgI/DltB"/>
</dbReference>